<protein>
    <recommendedName>
        <fullName evidence="8">CRISPR-associated endoribonuclease Cas2</fullName>
        <ecNumber evidence="8">3.1.-.-</ecNumber>
    </recommendedName>
</protein>
<dbReference type="AlphaFoldDB" id="A0A9Y1BU37"/>
<dbReference type="Gene3D" id="3.30.70.240">
    <property type="match status" value="1"/>
</dbReference>
<evidence type="ECO:0000256" key="5">
    <source>
        <dbReference type="ARBA" id="ARBA00022801"/>
    </source>
</evidence>
<accession>A0A9Y1BU37</accession>
<proteinExistence type="inferred from homology"/>
<keyword evidence="6 8" id="KW-0460">Magnesium</keyword>
<evidence type="ECO:0000256" key="6">
    <source>
        <dbReference type="ARBA" id="ARBA00022842"/>
    </source>
</evidence>
<evidence type="ECO:0000256" key="7">
    <source>
        <dbReference type="ARBA" id="ARBA00023118"/>
    </source>
</evidence>
<feature type="binding site" evidence="8">
    <location>
        <position position="8"/>
    </location>
    <ligand>
        <name>Mg(2+)</name>
        <dbReference type="ChEBI" id="CHEBI:18420"/>
        <note>catalytic</note>
    </ligand>
</feature>
<dbReference type="CDD" id="cd09725">
    <property type="entry name" value="Cas2_I_II_III"/>
    <property type="match status" value="1"/>
</dbReference>
<evidence type="ECO:0000313" key="10">
    <source>
        <dbReference type="EMBL" id="UJG44419.1"/>
    </source>
</evidence>
<comment type="function">
    <text evidence="8">CRISPR (clustered regularly interspaced short palindromic repeat), is an adaptive immune system that provides protection against mobile genetic elements (viruses, transposable elements and conjugative plasmids). CRISPR clusters contain sequences complementary to antecedent mobile elements and target invading nucleic acids. CRISPR clusters are transcribed and processed into CRISPR RNA (crRNA). Functions as a ssRNA-specific endoribonuclease. Involved in the integration of spacer DNA into the CRISPR cassette.</text>
</comment>
<keyword evidence="2 8" id="KW-0540">Nuclease</keyword>
<dbReference type="InterPro" id="IPR021127">
    <property type="entry name" value="CRISPR_associated_Cas2"/>
</dbReference>
<feature type="region of interest" description="Disordered" evidence="9">
    <location>
        <begin position="83"/>
        <end position="126"/>
    </location>
</feature>
<dbReference type="GO" id="GO:0004521">
    <property type="term" value="F:RNA endonuclease activity"/>
    <property type="evidence" value="ECO:0007669"/>
    <property type="project" value="InterPro"/>
</dbReference>
<keyword evidence="4 8" id="KW-0255">Endonuclease</keyword>
<keyword evidence="5 8" id="KW-0378">Hydrolase</keyword>
<keyword evidence="3 8" id="KW-0479">Metal-binding</keyword>
<sequence length="140" mass="16674">MEYIICYDISKDEIREKVAEICQNRGFRRIQYSVFYGNVTKNILETTIMEIKEKTKGEQAEIFIGQICEKCAKNKIFYVSEEKKKENKANEEENEEELEPKKVEEKKNNKNKKRERKRKNKTKTDVQTIMDTLKKGVIIL</sequence>
<evidence type="ECO:0000256" key="1">
    <source>
        <dbReference type="ARBA" id="ARBA00001946"/>
    </source>
</evidence>
<comment type="cofactor">
    <cofactor evidence="1 8">
        <name>Mg(2+)</name>
        <dbReference type="ChEBI" id="CHEBI:18420"/>
    </cofactor>
</comment>
<dbReference type="GO" id="GO:0051607">
    <property type="term" value="P:defense response to virus"/>
    <property type="evidence" value="ECO:0007669"/>
    <property type="project" value="UniProtKB-UniRule"/>
</dbReference>
<reference evidence="10" key="1">
    <citation type="journal article" date="2022" name="Nat. Microbiol.">
        <title>Unique mobile elements and scalable gene flow at the prokaryote-eukaryote boundary revealed by circularized Asgard archaea genomes.</title>
        <authorList>
            <person name="Wu F."/>
            <person name="Speth D.R."/>
            <person name="Philosof A."/>
            <person name="Cremiere A."/>
            <person name="Narayanan A."/>
            <person name="Barco R.A."/>
            <person name="Connon S.A."/>
            <person name="Amend J.P."/>
            <person name="Antoshechkin I.A."/>
            <person name="Orphan V.J."/>
        </authorList>
    </citation>
    <scope>NUCLEOTIDE SEQUENCE</scope>
    <source>
        <strain evidence="10">PR6</strain>
    </source>
</reference>
<comment type="subunit">
    <text evidence="8">Homodimer, forms a heterotetramer with a Cas1 homodimer.</text>
</comment>
<evidence type="ECO:0000256" key="3">
    <source>
        <dbReference type="ARBA" id="ARBA00022723"/>
    </source>
</evidence>
<dbReference type="GO" id="GO:0043571">
    <property type="term" value="P:maintenance of CRISPR repeat elements"/>
    <property type="evidence" value="ECO:0007669"/>
    <property type="project" value="UniProtKB-UniRule"/>
</dbReference>
<dbReference type="NCBIfam" id="TIGR01573">
    <property type="entry name" value="cas2"/>
    <property type="match status" value="1"/>
</dbReference>
<evidence type="ECO:0000256" key="2">
    <source>
        <dbReference type="ARBA" id="ARBA00022722"/>
    </source>
</evidence>
<dbReference type="GO" id="GO:0016787">
    <property type="term" value="F:hydrolase activity"/>
    <property type="evidence" value="ECO:0007669"/>
    <property type="project" value="UniProtKB-KW"/>
</dbReference>
<feature type="compositionally biased region" description="Basic and acidic residues" evidence="9">
    <location>
        <begin position="99"/>
        <end position="108"/>
    </location>
</feature>
<evidence type="ECO:0000256" key="8">
    <source>
        <dbReference type="HAMAP-Rule" id="MF_01471"/>
    </source>
</evidence>
<dbReference type="PANTHER" id="PTHR34405">
    <property type="entry name" value="CRISPR-ASSOCIATED ENDORIBONUCLEASE CAS2"/>
    <property type="match status" value="1"/>
</dbReference>
<dbReference type="SUPFAM" id="SSF143430">
    <property type="entry name" value="TTP0101/SSO1404-like"/>
    <property type="match status" value="1"/>
</dbReference>
<name>A0A9Y1BU37_9ARCH</name>
<dbReference type="Proteomes" id="UP001200513">
    <property type="component" value="Chromosome"/>
</dbReference>
<dbReference type="InterPro" id="IPR019199">
    <property type="entry name" value="Virulence_VapD/CRISPR_Cas2"/>
</dbReference>
<dbReference type="EC" id="3.1.-.-" evidence="8"/>
<feature type="compositionally biased region" description="Basic residues" evidence="9">
    <location>
        <begin position="109"/>
        <end position="121"/>
    </location>
</feature>
<dbReference type="GO" id="GO:0046872">
    <property type="term" value="F:metal ion binding"/>
    <property type="evidence" value="ECO:0007669"/>
    <property type="project" value="UniProtKB-UniRule"/>
</dbReference>
<dbReference type="HAMAP" id="MF_01471">
    <property type="entry name" value="Cas2"/>
    <property type="match status" value="1"/>
</dbReference>
<keyword evidence="7 8" id="KW-0051">Antiviral defense</keyword>
<evidence type="ECO:0000256" key="9">
    <source>
        <dbReference type="SAM" id="MobiDB-lite"/>
    </source>
</evidence>
<organism evidence="10">
    <name type="scientific">Candidatus Heimdallarchaeum endolithica</name>
    <dbReference type="NCBI Taxonomy" id="2876572"/>
    <lineage>
        <taxon>Archaea</taxon>
        <taxon>Promethearchaeati</taxon>
        <taxon>Candidatus Heimdallarchaeota</taxon>
        <taxon>Candidatus Heimdallarchaeia (ex Rinke et al. 2021) (nom. nud.)</taxon>
        <taxon>Candidatus Heimdallarchaeales</taxon>
        <taxon>Candidatus Heimdallarchaeaceae</taxon>
        <taxon>Candidatus Heimdallarchaeum</taxon>
    </lineage>
</organism>
<evidence type="ECO:0000256" key="4">
    <source>
        <dbReference type="ARBA" id="ARBA00022759"/>
    </source>
</evidence>
<dbReference type="EMBL" id="CP084167">
    <property type="protein sequence ID" value="UJG44419.1"/>
    <property type="molecule type" value="Genomic_DNA"/>
</dbReference>
<gene>
    <name evidence="8 10" type="primary">cas2</name>
    <name evidence="10" type="ORF">K9W46_04365</name>
</gene>
<comment type="similarity">
    <text evidence="8">Belongs to the CRISPR-associated endoribonuclease Cas2 protein family.</text>
</comment>
<dbReference type="PANTHER" id="PTHR34405:SF3">
    <property type="entry name" value="CRISPR-ASSOCIATED ENDORIBONUCLEASE CAS2 3"/>
    <property type="match status" value="1"/>
</dbReference>
<dbReference type="Pfam" id="PF09827">
    <property type="entry name" value="CRISPR_Cas2"/>
    <property type="match status" value="1"/>
</dbReference>